<feature type="domain" description="Methyltransferase" evidence="2">
    <location>
        <begin position="99"/>
        <end position="293"/>
    </location>
</feature>
<protein>
    <submittedName>
        <fullName evidence="3">Methyltransferase domain-containing protein</fullName>
    </submittedName>
</protein>
<evidence type="ECO:0000313" key="4">
    <source>
        <dbReference type="Proteomes" id="UP001215280"/>
    </source>
</evidence>
<dbReference type="InterPro" id="IPR026913">
    <property type="entry name" value="METTL24"/>
</dbReference>
<feature type="signal peptide" evidence="1">
    <location>
        <begin position="1"/>
        <end position="26"/>
    </location>
</feature>
<proteinExistence type="predicted"/>
<comment type="caution">
    <text evidence="3">The sequence shown here is derived from an EMBL/GenBank/DDBJ whole genome shotgun (WGS) entry which is preliminary data.</text>
</comment>
<keyword evidence="3" id="KW-0808">Transferase</keyword>
<evidence type="ECO:0000313" key="3">
    <source>
        <dbReference type="EMBL" id="KAJ7737887.1"/>
    </source>
</evidence>
<dbReference type="GO" id="GO:0008168">
    <property type="term" value="F:methyltransferase activity"/>
    <property type="evidence" value="ECO:0007669"/>
    <property type="project" value="UniProtKB-KW"/>
</dbReference>
<dbReference type="PANTHER" id="PTHR32026">
    <property type="entry name" value="METHYLTRANSFERASE-LIKE PROTEIN 24"/>
    <property type="match status" value="1"/>
</dbReference>
<keyword evidence="1" id="KW-0732">Signal</keyword>
<reference evidence="3" key="1">
    <citation type="submission" date="2023-03" db="EMBL/GenBank/DDBJ databases">
        <title>Massive genome expansion in bonnet fungi (Mycena s.s.) driven by repeated elements and novel gene families across ecological guilds.</title>
        <authorList>
            <consortium name="Lawrence Berkeley National Laboratory"/>
            <person name="Harder C.B."/>
            <person name="Miyauchi S."/>
            <person name="Viragh M."/>
            <person name="Kuo A."/>
            <person name="Thoen E."/>
            <person name="Andreopoulos B."/>
            <person name="Lu D."/>
            <person name="Skrede I."/>
            <person name="Drula E."/>
            <person name="Henrissat B."/>
            <person name="Morin E."/>
            <person name="Kohler A."/>
            <person name="Barry K."/>
            <person name="LaButti K."/>
            <person name="Morin E."/>
            <person name="Salamov A."/>
            <person name="Lipzen A."/>
            <person name="Mereny Z."/>
            <person name="Hegedus B."/>
            <person name="Baldrian P."/>
            <person name="Stursova M."/>
            <person name="Weitz H."/>
            <person name="Taylor A."/>
            <person name="Grigoriev I.V."/>
            <person name="Nagy L.G."/>
            <person name="Martin F."/>
            <person name="Kauserud H."/>
        </authorList>
    </citation>
    <scope>NUCLEOTIDE SEQUENCE</scope>
    <source>
        <strain evidence="3">CBHHK188m</strain>
    </source>
</reference>
<evidence type="ECO:0000259" key="2">
    <source>
        <dbReference type="Pfam" id="PF13383"/>
    </source>
</evidence>
<sequence>MGRLTLVISTVLLLCVALLFFAGQHSFPGTNGLFSQSSETGSSTISASRLSLTLEGNERRYQAAVKERKEAIERIGGANMAAFPAPFSAFYTLWDLFGVAFSCPFPVYRVGTMGDGGKWVCGLERATHQTNCIIYSMGVERQSSFEQEVLRQSEKCQVYGFDFSVSQWGPELRADTAVNSRAHFYPWKIGGVDNHGANPKEYSLQGIMKEFGHDFIDIWKIDIEGSEFPALTAVIESFKGEPLPFGQMQIEIHVGGGYTTEMDTVGAMDKWWTMLEDAGLRPFWTELNLLDVNFYRRGPLVAEWSFINIRGKHALVDDSLPDYP</sequence>
<name>A0AAD7IB16_9AGAR</name>
<accession>A0AAD7IB16</accession>
<dbReference type="Pfam" id="PF13383">
    <property type="entry name" value="Methyltransf_22"/>
    <property type="match status" value="1"/>
</dbReference>
<dbReference type="PANTHER" id="PTHR32026:SF10">
    <property type="entry name" value="METHYLTRANSFERASE-LIKE PROTEIN 24-RELATED"/>
    <property type="match status" value="1"/>
</dbReference>
<feature type="chain" id="PRO_5042230672" evidence="1">
    <location>
        <begin position="27"/>
        <end position="324"/>
    </location>
</feature>
<dbReference type="AlphaFoldDB" id="A0AAD7IB16"/>
<gene>
    <name evidence="3" type="ORF">DFH07DRAFT_91221</name>
</gene>
<keyword evidence="3" id="KW-0489">Methyltransferase</keyword>
<evidence type="ECO:0000256" key="1">
    <source>
        <dbReference type="SAM" id="SignalP"/>
    </source>
</evidence>
<dbReference type="Proteomes" id="UP001215280">
    <property type="component" value="Unassembled WGS sequence"/>
</dbReference>
<organism evidence="3 4">
    <name type="scientific">Mycena maculata</name>
    <dbReference type="NCBI Taxonomy" id="230809"/>
    <lineage>
        <taxon>Eukaryota</taxon>
        <taxon>Fungi</taxon>
        <taxon>Dikarya</taxon>
        <taxon>Basidiomycota</taxon>
        <taxon>Agaricomycotina</taxon>
        <taxon>Agaricomycetes</taxon>
        <taxon>Agaricomycetidae</taxon>
        <taxon>Agaricales</taxon>
        <taxon>Marasmiineae</taxon>
        <taxon>Mycenaceae</taxon>
        <taxon>Mycena</taxon>
    </lineage>
</organism>
<dbReference type="GO" id="GO:0032259">
    <property type="term" value="P:methylation"/>
    <property type="evidence" value="ECO:0007669"/>
    <property type="project" value="UniProtKB-KW"/>
</dbReference>
<dbReference type="EMBL" id="JARJLG010000140">
    <property type="protein sequence ID" value="KAJ7737887.1"/>
    <property type="molecule type" value="Genomic_DNA"/>
</dbReference>
<keyword evidence="4" id="KW-1185">Reference proteome</keyword>
<dbReference type="InterPro" id="IPR025714">
    <property type="entry name" value="Methyltranfer_dom"/>
</dbReference>